<organism evidence="2 3">
    <name type="scientific">Candidatus Bacteroides avicola</name>
    <dbReference type="NCBI Taxonomy" id="2838468"/>
    <lineage>
        <taxon>Bacteria</taxon>
        <taxon>Pseudomonadati</taxon>
        <taxon>Bacteroidota</taxon>
        <taxon>Bacteroidia</taxon>
        <taxon>Bacteroidales</taxon>
        <taxon>Bacteroidaceae</taxon>
        <taxon>Bacteroides</taxon>
    </lineage>
</organism>
<feature type="domain" description="AMP-dependent synthetase/ligase" evidence="1">
    <location>
        <begin position="58"/>
        <end position="204"/>
    </location>
</feature>
<evidence type="ECO:0000313" key="3">
    <source>
        <dbReference type="Proteomes" id="UP000823862"/>
    </source>
</evidence>
<gene>
    <name evidence="2" type="ORF">H9950_06655</name>
</gene>
<dbReference type="GO" id="GO:0006631">
    <property type="term" value="P:fatty acid metabolic process"/>
    <property type="evidence" value="ECO:0007669"/>
    <property type="project" value="TreeGrafter"/>
</dbReference>
<reference evidence="2" key="1">
    <citation type="journal article" date="2021" name="PeerJ">
        <title>Extensive microbial diversity within the chicken gut microbiome revealed by metagenomics and culture.</title>
        <authorList>
            <person name="Gilroy R."/>
            <person name="Ravi A."/>
            <person name="Getino M."/>
            <person name="Pursley I."/>
            <person name="Horton D.L."/>
            <person name="Alikhan N.F."/>
            <person name="Baker D."/>
            <person name="Gharbi K."/>
            <person name="Hall N."/>
            <person name="Watson M."/>
            <person name="Adriaenssens E.M."/>
            <person name="Foster-Nyarko E."/>
            <person name="Jarju S."/>
            <person name="Secka A."/>
            <person name="Antonio M."/>
            <person name="Oren A."/>
            <person name="Chaudhuri R.R."/>
            <person name="La Ragione R."/>
            <person name="Hildebrand F."/>
            <person name="Pallen M.J."/>
        </authorList>
    </citation>
    <scope>NUCLEOTIDE SEQUENCE</scope>
    <source>
        <strain evidence="2">ChiHjej12B11-9795</strain>
    </source>
</reference>
<accession>A0A9D2HXE5</accession>
<dbReference type="Gene3D" id="3.30.300.30">
    <property type="match status" value="1"/>
</dbReference>
<dbReference type="PANTHER" id="PTHR43201">
    <property type="entry name" value="ACYL-COA SYNTHETASE"/>
    <property type="match status" value="1"/>
</dbReference>
<dbReference type="AlphaFoldDB" id="A0A9D2HXE5"/>
<dbReference type="Proteomes" id="UP000823862">
    <property type="component" value="Unassembled WGS sequence"/>
</dbReference>
<protein>
    <submittedName>
        <fullName evidence="2">AMP-binding protein</fullName>
    </submittedName>
</protein>
<name>A0A9D2HXE5_9BACE</name>
<evidence type="ECO:0000313" key="2">
    <source>
        <dbReference type="EMBL" id="HJA85857.1"/>
    </source>
</evidence>
<dbReference type="SUPFAM" id="SSF56801">
    <property type="entry name" value="Acetyl-CoA synthetase-like"/>
    <property type="match status" value="1"/>
</dbReference>
<dbReference type="InterPro" id="IPR000873">
    <property type="entry name" value="AMP-dep_synth/lig_dom"/>
</dbReference>
<comment type="caution">
    <text evidence="2">The sequence shown here is derived from an EMBL/GenBank/DDBJ whole genome shotgun (WGS) entry which is preliminary data.</text>
</comment>
<dbReference type="GO" id="GO:0031956">
    <property type="term" value="F:medium-chain fatty acid-CoA ligase activity"/>
    <property type="evidence" value="ECO:0007669"/>
    <property type="project" value="TreeGrafter"/>
</dbReference>
<sequence length="359" mass="38959">MTDIERQTITIDGVTYTAEDCRTRLRAEFSHQYGEDSFQVQLAGFLQEWFDGSDTLSVHTSGSTGVPKELRVEKERMMNSARMTVDFLGLQAGDTALLCMPLPYIAGKMVVVRALVAGLNLIPVHPSGHPLAGLSEAPVFAAMIPMQVFNALQVPGECEMLQQVRQLIIGGGAVDDALASVLNTFPQSVWSTYGMTETLSHIAMRRLSGGKASEWYTLFEGVTVSVGPEGTLVIYAPAVNPDRLETNDLVELDAQGRFRMLGRRDNTINTGGVKVQIEQVEAALRPHLPFPFVITSAPDAKFGERVVMLVEGVAEDHPCIAPAIAALPPYWRPKQIIGVASLPKTGTGKPDRAAAKRMV</sequence>
<dbReference type="Pfam" id="PF00501">
    <property type="entry name" value="AMP-binding"/>
    <property type="match status" value="1"/>
</dbReference>
<dbReference type="InterPro" id="IPR042099">
    <property type="entry name" value="ANL_N_sf"/>
</dbReference>
<dbReference type="PANTHER" id="PTHR43201:SF32">
    <property type="entry name" value="2-SUCCINYLBENZOATE--COA LIGASE, CHLOROPLASTIC_PEROXISOMAL"/>
    <property type="match status" value="1"/>
</dbReference>
<evidence type="ECO:0000259" key="1">
    <source>
        <dbReference type="Pfam" id="PF00501"/>
    </source>
</evidence>
<reference evidence="2" key="2">
    <citation type="submission" date="2021-04" db="EMBL/GenBank/DDBJ databases">
        <authorList>
            <person name="Gilroy R."/>
        </authorList>
    </citation>
    <scope>NUCLEOTIDE SEQUENCE</scope>
    <source>
        <strain evidence="2">ChiHjej12B11-9795</strain>
    </source>
</reference>
<dbReference type="Gene3D" id="3.40.50.12780">
    <property type="entry name" value="N-terminal domain of ligase-like"/>
    <property type="match status" value="1"/>
</dbReference>
<dbReference type="InterPro" id="IPR045851">
    <property type="entry name" value="AMP-bd_C_sf"/>
</dbReference>
<proteinExistence type="predicted"/>
<dbReference type="EMBL" id="DWZI01000036">
    <property type="protein sequence ID" value="HJA85857.1"/>
    <property type="molecule type" value="Genomic_DNA"/>
</dbReference>